<evidence type="ECO:0000259" key="5">
    <source>
        <dbReference type="PROSITE" id="PS50862"/>
    </source>
</evidence>
<evidence type="ECO:0000256" key="4">
    <source>
        <dbReference type="ARBA" id="ARBA00023146"/>
    </source>
</evidence>
<sequence>IVFNYNIIMNNEESSDLIGQRKIRIEKAEKLRELGFDPYPAKSNRTHLAGDIKSNFENLENETVTIDGRLMGWREHGALIFGDLREQSGNIQLYIKQDEIEPTNVENGNLGFDNLNLLDIGDFVEVTGYVTKTQRGEISVCPKQIKILEKSIRPVPTEIEDKEERFRRRYLDMTIHPEVRARFERRAAFWQAHRDFFNERGFFEVNIPILEHIPGGGDAVPFKTHMNAISEDFYLRISHELPLKRLIGGGFEKVYDIGARFRNEGLSDEHLPEHVAMEFYWAYADWRDGMNMIRDLFNHIIEKVYEGNHIFNIRGFEVDFSKDWEEIDFNNIMRERFGIEDVYSVSLEEVVKLLKENNIDFDEKTISVPRGVDSLWKQVRKTIAGPAFLVNHPKYLSPLQKPSLENPNMVERFQPIIAGSELGNGWSEVNDAIDQYNRFIEQQELRDSGDDEAQWLDIDYVEMLEYGMPPTFGYGHSERVFWFLEDVTAREGVPFPQLKYSVSDTTKKIYPEVDLEDIKN</sequence>
<organism evidence="6 7">
    <name type="scientific">Candidatus Dojkabacteria bacterium</name>
    <dbReference type="NCBI Taxonomy" id="2099670"/>
    <lineage>
        <taxon>Bacteria</taxon>
        <taxon>Candidatus Dojkabacteria</taxon>
    </lineage>
</organism>
<evidence type="ECO:0000256" key="3">
    <source>
        <dbReference type="ARBA" id="ARBA00022840"/>
    </source>
</evidence>
<dbReference type="GO" id="GO:0005524">
    <property type="term" value="F:ATP binding"/>
    <property type="evidence" value="ECO:0007669"/>
    <property type="project" value="UniProtKB-KW"/>
</dbReference>
<dbReference type="Pfam" id="PF00152">
    <property type="entry name" value="tRNA-synt_2"/>
    <property type="match status" value="1"/>
</dbReference>
<reference evidence="6" key="2">
    <citation type="journal article" date="2021" name="Microbiome">
        <title>Successional dynamics and alternative stable states in a saline activated sludge microbial community over 9 years.</title>
        <authorList>
            <person name="Wang Y."/>
            <person name="Ye J."/>
            <person name="Ju F."/>
            <person name="Liu L."/>
            <person name="Boyd J.A."/>
            <person name="Deng Y."/>
            <person name="Parks D.H."/>
            <person name="Jiang X."/>
            <person name="Yin X."/>
            <person name="Woodcroft B.J."/>
            <person name="Tyson G.W."/>
            <person name="Hugenholtz P."/>
            <person name="Polz M.F."/>
            <person name="Zhang T."/>
        </authorList>
    </citation>
    <scope>NUCLEOTIDE SEQUENCE</scope>
    <source>
        <strain evidence="6">HKST-UBA09</strain>
    </source>
</reference>
<dbReference type="InterPro" id="IPR012340">
    <property type="entry name" value="NA-bd_OB-fold"/>
</dbReference>
<dbReference type="Gene3D" id="3.30.930.10">
    <property type="entry name" value="Bira Bifunctional Protein, Domain 2"/>
    <property type="match status" value="1"/>
</dbReference>
<dbReference type="InterPro" id="IPR044136">
    <property type="entry name" value="Lys-tRNA-ligase_II_N"/>
</dbReference>
<dbReference type="Proteomes" id="UP000714915">
    <property type="component" value="Unassembled WGS sequence"/>
</dbReference>
<dbReference type="SUPFAM" id="SSF50249">
    <property type="entry name" value="Nucleic acid-binding proteins"/>
    <property type="match status" value="1"/>
</dbReference>
<dbReference type="InterPro" id="IPR045864">
    <property type="entry name" value="aa-tRNA-synth_II/BPL/LPL"/>
</dbReference>
<keyword evidence="1 6" id="KW-0436">Ligase</keyword>
<dbReference type="InterPro" id="IPR006195">
    <property type="entry name" value="aa-tRNA-synth_II"/>
</dbReference>
<dbReference type="InterPro" id="IPR004365">
    <property type="entry name" value="NA-bd_OB_tRNA"/>
</dbReference>
<dbReference type="InterPro" id="IPR004364">
    <property type="entry name" value="Aa-tRNA-synt_II"/>
</dbReference>
<keyword evidence="3" id="KW-0067">ATP-binding</keyword>
<dbReference type="EMBL" id="JAGQLF010000009">
    <property type="protein sequence ID" value="MCA9386645.1"/>
    <property type="molecule type" value="Genomic_DNA"/>
</dbReference>
<dbReference type="PANTHER" id="PTHR42918">
    <property type="entry name" value="LYSYL-TRNA SYNTHETASE"/>
    <property type="match status" value="1"/>
</dbReference>
<feature type="domain" description="Aminoacyl-transfer RNA synthetases class-II family profile" evidence="5">
    <location>
        <begin position="194"/>
        <end position="494"/>
    </location>
</feature>
<gene>
    <name evidence="6" type="ORF">KC669_01280</name>
</gene>
<comment type="caution">
    <text evidence="6">The sequence shown here is derived from an EMBL/GenBank/DDBJ whole genome shotgun (WGS) entry which is preliminary data.</text>
</comment>
<evidence type="ECO:0000256" key="1">
    <source>
        <dbReference type="ARBA" id="ARBA00022598"/>
    </source>
</evidence>
<proteinExistence type="predicted"/>
<dbReference type="GO" id="GO:0000049">
    <property type="term" value="F:tRNA binding"/>
    <property type="evidence" value="ECO:0007669"/>
    <property type="project" value="TreeGrafter"/>
</dbReference>
<evidence type="ECO:0000313" key="7">
    <source>
        <dbReference type="Proteomes" id="UP000714915"/>
    </source>
</evidence>
<evidence type="ECO:0000256" key="2">
    <source>
        <dbReference type="ARBA" id="ARBA00022741"/>
    </source>
</evidence>
<name>A0A955L9J3_9BACT</name>
<dbReference type="Gene3D" id="2.40.50.140">
    <property type="entry name" value="Nucleic acid-binding proteins"/>
    <property type="match status" value="1"/>
</dbReference>
<dbReference type="InterPro" id="IPR018149">
    <property type="entry name" value="Lys-tRNA-synth_II_C"/>
</dbReference>
<feature type="non-terminal residue" evidence="6">
    <location>
        <position position="1"/>
    </location>
</feature>
<accession>A0A955L9J3</accession>
<evidence type="ECO:0000313" key="6">
    <source>
        <dbReference type="EMBL" id="MCA9386645.1"/>
    </source>
</evidence>
<dbReference type="GO" id="GO:0006430">
    <property type="term" value="P:lysyl-tRNA aminoacylation"/>
    <property type="evidence" value="ECO:0007669"/>
    <property type="project" value="InterPro"/>
</dbReference>
<dbReference type="CDD" id="cd04322">
    <property type="entry name" value="LysRS_N"/>
    <property type="match status" value="1"/>
</dbReference>
<dbReference type="Pfam" id="PF01336">
    <property type="entry name" value="tRNA_anti-codon"/>
    <property type="match status" value="1"/>
</dbReference>
<protein>
    <submittedName>
        <fullName evidence="6">Lysine--tRNA ligase</fullName>
    </submittedName>
</protein>
<dbReference type="SUPFAM" id="SSF55681">
    <property type="entry name" value="Class II aaRS and biotin synthetases"/>
    <property type="match status" value="1"/>
</dbReference>
<dbReference type="GO" id="GO:0004824">
    <property type="term" value="F:lysine-tRNA ligase activity"/>
    <property type="evidence" value="ECO:0007669"/>
    <property type="project" value="InterPro"/>
</dbReference>
<dbReference type="GO" id="GO:0005829">
    <property type="term" value="C:cytosol"/>
    <property type="evidence" value="ECO:0007669"/>
    <property type="project" value="TreeGrafter"/>
</dbReference>
<dbReference type="PROSITE" id="PS50862">
    <property type="entry name" value="AA_TRNA_LIGASE_II"/>
    <property type="match status" value="1"/>
</dbReference>
<keyword evidence="4" id="KW-0030">Aminoacyl-tRNA synthetase</keyword>
<keyword evidence="2" id="KW-0547">Nucleotide-binding</keyword>
<dbReference type="PANTHER" id="PTHR42918:SF15">
    <property type="entry name" value="LYSINE--TRNA LIGASE, CHLOROPLASTIC_MITOCHONDRIAL"/>
    <property type="match status" value="1"/>
</dbReference>
<reference evidence="6" key="1">
    <citation type="submission" date="2020-04" db="EMBL/GenBank/DDBJ databases">
        <authorList>
            <person name="Zhang T."/>
        </authorList>
    </citation>
    <scope>NUCLEOTIDE SEQUENCE</scope>
    <source>
        <strain evidence="6">HKST-UBA09</strain>
    </source>
</reference>
<dbReference type="PRINTS" id="PR00982">
    <property type="entry name" value="TRNASYNTHLYS"/>
</dbReference>
<dbReference type="AlphaFoldDB" id="A0A955L9J3"/>